<dbReference type="InterPro" id="IPR001995">
    <property type="entry name" value="Peptidase_A2_cat"/>
</dbReference>
<proteinExistence type="predicted"/>
<dbReference type="SUPFAM" id="SSF50630">
    <property type="entry name" value="Acid proteases"/>
    <property type="match status" value="1"/>
</dbReference>
<keyword evidence="1" id="KW-0378">Hydrolase</keyword>
<dbReference type="Pfam" id="PF13352">
    <property type="entry name" value="DUF4100"/>
    <property type="match status" value="1"/>
</dbReference>
<dbReference type="InterPro" id="IPR025165">
    <property type="entry name" value="DUF4100"/>
</dbReference>
<dbReference type="Proteomes" id="UP000016930">
    <property type="component" value="Unassembled WGS sequence"/>
</dbReference>
<dbReference type="Pfam" id="PF13650">
    <property type="entry name" value="Asp_protease_2"/>
    <property type="match status" value="1"/>
</dbReference>
<dbReference type="OrthoDB" id="3235313at2759"/>
<feature type="compositionally biased region" description="Acidic residues" evidence="2">
    <location>
        <begin position="1258"/>
        <end position="1267"/>
    </location>
</feature>
<evidence type="ECO:0000313" key="5">
    <source>
        <dbReference type="Proteomes" id="UP000016930"/>
    </source>
</evidence>
<feature type="region of interest" description="Disordered" evidence="2">
    <location>
        <begin position="1244"/>
        <end position="1268"/>
    </location>
</feature>
<dbReference type="InterPro" id="IPR021109">
    <property type="entry name" value="Peptidase_aspartic_dom_sf"/>
</dbReference>
<dbReference type="CDD" id="cd00303">
    <property type="entry name" value="retropepsin_like"/>
    <property type="match status" value="1"/>
</dbReference>
<feature type="compositionally biased region" description="Basic and acidic residues" evidence="2">
    <location>
        <begin position="405"/>
        <end position="426"/>
    </location>
</feature>
<dbReference type="STRING" id="914234.M2RFS2"/>
<protein>
    <recommendedName>
        <fullName evidence="3">Peptidase A2 domain-containing protein</fullName>
    </recommendedName>
</protein>
<feature type="compositionally biased region" description="Basic and acidic residues" evidence="2">
    <location>
        <begin position="1244"/>
        <end position="1256"/>
    </location>
</feature>
<dbReference type="EMBL" id="KB445796">
    <property type="protein sequence ID" value="EMD37676.1"/>
    <property type="molecule type" value="Genomic_DNA"/>
</dbReference>
<dbReference type="Gene3D" id="2.40.70.10">
    <property type="entry name" value="Acid Proteases"/>
    <property type="match status" value="1"/>
</dbReference>
<feature type="region of interest" description="Disordered" evidence="2">
    <location>
        <begin position="666"/>
        <end position="713"/>
    </location>
</feature>
<evidence type="ECO:0000313" key="4">
    <source>
        <dbReference type="EMBL" id="EMD37676.1"/>
    </source>
</evidence>
<feature type="compositionally biased region" description="Basic and acidic residues" evidence="2">
    <location>
        <begin position="436"/>
        <end position="462"/>
    </location>
</feature>
<feature type="domain" description="Peptidase A2" evidence="3">
    <location>
        <begin position="840"/>
        <end position="879"/>
    </location>
</feature>
<dbReference type="PROSITE" id="PS50175">
    <property type="entry name" value="ASP_PROT_RETROV"/>
    <property type="match status" value="1"/>
</dbReference>
<organism evidence="4 5">
    <name type="scientific">Ceriporiopsis subvermispora (strain B)</name>
    <name type="common">White-rot fungus</name>
    <name type="synonym">Gelatoporia subvermispora</name>
    <dbReference type="NCBI Taxonomy" id="914234"/>
    <lineage>
        <taxon>Eukaryota</taxon>
        <taxon>Fungi</taxon>
        <taxon>Dikarya</taxon>
        <taxon>Basidiomycota</taxon>
        <taxon>Agaricomycotina</taxon>
        <taxon>Agaricomycetes</taxon>
        <taxon>Polyporales</taxon>
        <taxon>Gelatoporiaceae</taxon>
        <taxon>Gelatoporia</taxon>
    </lineage>
</organism>
<feature type="compositionally biased region" description="Polar residues" evidence="2">
    <location>
        <begin position="115"/>
        <end position="127"/>
    </location>
</feature>
<dbReference type="GO" id="GO:0006508">
    <property type="term" value="P:proteolysis"/>
    <property type="evidence" value="ECO:0007669"/>
    <property type="project" value="InterPro"/>
</dbReference>
<sequence length="1468" mass="162812">MTDGDACFLPDWDACVGLLARASSPVRGIGLLHPPASSPYSLFAIRSPGGPSRDAGCNSEAAGWIDPAAVFFARARVERARSVRKITLKKKTKVYPPTKKKAGSGIVGGRRKSTTRIGSEQDVSMSDMQGREYWTAPSARAEYSNHTRSTSGVSTRSAVRTAAQNTTGISATSSLTPQPSSTQSVLATNEQRQTVSAMQPTGTSIVMPLPGTKGAPKFKGARVTDFVNDFATCAKAAGIPDAEWPNQCLRYCANNVRRVIKHLHEFRPTASDWDAAKAKLLQLYGSTDEESKFRPSKLRKFYRAARGRRMTTVQQFDKYFREFLETLGDMTETKMVTEKERDLYFYKGIPQRARQKIRAKLEKAGVVVEMRSPPPMEKTVEQAKSLFGGEDVNEDSDDSEGSSDETSRDDSSGSDRSSDSEDSEPRSKKKKHRKSKETTRSQVELKVKHEAPSDSESKQVLEHAKSLADRFEKLMAFTMNQQVPAQTSVNAQCTQTGNCSHMLGQRTARKCWMCDKTEGIDLDHGIGIKSCPETIKLVEEGLIKLGSTGRLVKPDGSELPRALPGQGGIARVLRNDAKLRARSDPSKKDAPPHMNVAVMGLCRDGEHVLKGGVFAIASESAHSFPIQTRSAKQKRVTTCEEVDEDKEVVKEVCFEELPMEVVKASGKKTAAQEKGSAGMRPPVVNTEEGWRERERRKREARGEKRDAEQSDSVQIEEVQAQLLATKVTLPLRDIIGLSPELQKRFASLTKTRREVGARAIVTEFTDDGEVSVTTEDEEERDGLQGKTNSGQPGAALLTYDTTEDLGAILQRYTAAVSLRSKHFFAMATGFVEARFGGEHVIFLIDTGSELNLISRRVWEQTDVPIDKDGARWSLRGISGEPVKLLGCCREAPLEIDRSRFDHHFFVSTQETGVHDGILGQPWFHWFSCRVDYDRFGTMEVEAWPTGVKTDKSIKLRAAGIDPARNADRLVLAAASEWPSESGEGMRQGRVSVVEARLGKTLEKIVDPSRCQSADELLLVSQLFPPRSYDYLLQTVRATLPRSEPVASAWVSRAFAVYEGSVSGTRYKPVSKKVRPVPTSMPNLSAQKFKAIMVGELPSLTTNPSPWRKFEGSERISRGQLEEIIATVPEGFLSEAELDLMAHVVIKNEKAIAFTDAQRGTFSREYFPDYQIPHIEHMPWQRPIIKIPKALEDDVCRLITEQRNAKYLKQMIREPDLPNAPMTRWVAYIQLFDLYLNHVPAANHAAEDGLSRRRPSPEDSSESDGEDELERRIGAAAVAFGHLRSKYDRRAARAAIVRDAASRSGGGDTMVDTPADPAEPFCIHVSSLADFELQRATAIRDSDGSDGVPANIVCGLPQWYLKSQWVLASGLREFRWHQVDAEDFPSHPGLLRNEDDVNYIGQEFMWRRVARCRVEEVELGGEVARLEIVEYRPAFAIDDSRTTGSGVPYREFGLGPHQFTFPGDTAAQA</sequence>
<evidence type="ECO:0000256" key="2">
    <source>
        <dbReference type="SAM" id="MobiDB-lite"/>
    </source>
</evidence>
<gene>
    <name evidence="4" type="ORF">CERSUDRAFT_73522</name>
</gene>
<feature type="region of interest" description="Disordered" evidence="2">
    <location>
        <begin position="97"/>
        <end position="161"/>
    </location>
</feature>
<feature type="compositionally biased region" description="Acidic residues" evidence="2">
    <location>
        <begin position="391"/>
        <end position="403"/>
    </location>
</feature>
<feature type="compositionally biased region" description="Polar residues" evidence="2">
    <location>
        <begin position="144"/>
        <end position="161"/>
    </location>
</feature>
<name>M2RFS2_CERS8</name>
<feature type="region of interest" description="Disordered" evidence="2">
    <location>
        <begin position="385"/>
        <end position="462"/>
    </location>
</feature>
<dbReference type="HOGENOM" id="CLU_250346_0_0_1"/>
<evidence type="ECO:0000256" key="1">
    <source>
        <dbReference type="ARBA" id="ARBA00022801"/>
    </source>
</evidence>
<keyword evidence="5" id="KW-1185">Reference proteome</keyword>
<dbReference type="GO" id="GO:0004190">
    <property type="term" value="F:aspartic-type endopeptidase activity"/>
    <property type="evidence" value="ECO:0007669"/>
    <property type="project" value="InterPro"/>
</dbReference>
<accession>M2RFS2</accession>
<reference evidence="4 5" key="1">
    <citation type="journal article" date="2012" name="Proc. Natl. Acad. Sci. U.S.A.">
        <title>Comparative genomics of Ceriporiopsis subvermispora and Phanerochaete chrysosporium provide insight into selective ligninolysis.</title>
        <authorList>
            <person name="Fernandez-Fueyo E."/>
            <person name="Ruiz-Duenas F.J."/>
            <person name="Ferreira P."/>
            <person name="Floudas D."/>
            <person name="Hibbett D.S."/>
            <person name="Canessa P."/>
            <person name="Larrondo L.F."/>
            <person name="James T.Y."/>
            <person name="Seelenfreund D."/>
            <person name="Lobos S."/>
            <person name="Polanco R."/>
            <person name="Tello M."/>
            <person name="Honda Y."/>
            <person name="Watanabe T."/>
            <person name="Watanabe T."/>
            <person name="Ryu J.S."/>
            <person name="Kubicek C.P."/>
            <person name="Schmoll M."/>
            <person name="Gaskell J."/>
            <person name="Hammel K.E."/>
            <person name="St John F.J."/>
            <person name="Vanden Wymelenberg A."/>
            <person name="Sabat G."/>
            <person name="Splinter BonDurant S."/>
            <person name="Syed K."/>
            <person name="Yadav J.S."/>
            <person name="Doddapaneni H."/>
            <person name="Subramanian V."/>
            <person name="Lavin J.L."/>
            <person name="Oguiza J.A."/>
            <person name="Perez G."/>
            <person name="Pisabarro A.G."/>
            <person name="Ramirez L."/>
            <person name="Santoyo F."/>
            <person name="Master E."/>
            <person name="Coutinho P.M."/>
            <person name="Henrissat B."/>
            <person name="Lombard V."/>
            <person name="Magnuson J.K."/>
            <person name="Kuees U."/>
            <person name="Hori C."/>
            <person name="Igarashi K."/>
            <person name="Samejima M."/>
            <person name="Held B.W."/>
            <person name="Barry K.W."/>
            <person name="LaButti K.M."/>
            <person name="Lapidus A."/>
            <person name="Lindquist E.A."/>
            <person name="Lucas S.M."/>
            <person name="Riley R."/>
            <person name="Salamov A.A."/>
            <person name="Hoffmeister D."/>
            <person name="Schwenk D."/>
            <person name="Hadar Y."/>
            <person name="Yarden O."/>
            <person name="de Vries R.P."/>
            <person name="Wiebenga A."/>
            <person name="Stenlid J."/>
            <person name="Eastwood D."/>
            <person name="Grigoriev I.V."/>
            <person name="Berka R.M."/>
            <person name="Blanchette R.A."/>
            <person name="Kersten P."/>
            <person name="Martinez A.T."/>
            <person name="Vicuna R."/>
            <person name="Cullen D."/>
        </authorList>
    </citation>
    <scope>NUCLEOTIDE SEQUENCE [LARGE SCALE GENOMIC DNA]</scope>
    <source>
        <strain evidence="4 5">B</strain>
    </source>
</reference>
<evidence type="ECO:0000259" key="3">
    <source>
        <dbReference type="PROSITE" id="PS50175"/>
    </source>
</evidence>